<accession>A0A7G9SAK4</accession>
<dbReference type="AlphaFoldDB" id="A0A7G9SAK4"/>
<evidence type="ECO:0000313" key="2">
    <source>
        <dbReference type="Proteomes" id="UP000515955"/>
    </source>
</evidence>
<dbReference type="Pfam" id="PF07372">
    <property type="entry name" value="DUF1491"/>
    <property type="match status" value="1"/>
</dbReference>
<protein>
    <submittedName>
        <fullName evidence="1">DUF1491 family protein</fullName>
    </submittedName>
</protein>
<evidence type="ECO:0000313" key="1">
    <source>
        <dbReference type="EMBL" id="QNN64879.1"/>
    </source>
</evidence>
<reference evidence="1 2" key="1">
    <citation type="submission" date="2020-08" db="EMBL/GenBank/DDBJ databases">
        <title>Genome sequence of Sphingomonas rhizophila KACC 19189T.</title>
        <authorList>
            <person name="Hyun D.-W."/>
            <person name="Bae J.-W."/>
        </authorList>
    </citation>
    <scope>NUCLEOTIDE SEQUENCE [LARGE SCALE GENOMIC DNA]</scope>
    <source>
        <strain evidence="1 2">KACC 19189</strain>
    </source>
</reference>
<dbReference type="RefSeq" id="WP_187541878.1">
    <property type="nucleotide sequence ID" value="NZ_CP060717.1"/>
</dbReference>
<dbReference type="InterPro" id="IPR009964">
    <property type="entry name" value="DUF1491"/>
</dbReference>
<dbReference type="KEGG" id="srhi:H9L12_11710"/>
<dbReference type="Proteomes" id="UP000515955">
    <property type="component" value="Chromosome"/>
</dbReference>
<gene>
    <name evidence="1" type="ORF">H9L12_11710</name>
</gene>
<dbReference type="EMBL" id="CP060717">
    <property type="protein sequence ID" value="QNN64879.1"/>
    <property type="molecule type" value="Genomic_DNA"/>
</dbReference>
<dbReference type="Gene3D" id="3.40.1530.20">
    <property type="entry name" value="Protein of unknown function (DUF1491)"/>
    <property type="match status" value="1"/>
</dbReference>
<proteinExistence type="predicted"/>
<sequence>MSSARLPAGLEAAAIRRSVEALGGHAMVLHKGDPDRGQLILLVGERGAHRAILERALQRGGNYHWTRRESAQTPDPATLAKFIGERTRFDPDLWLIELDVPDAERFIAEMTAFG</sequence>
<name>A0A7G9SAK4_9SPHN</name>
<organism evidence="1 2">
    <name type="scientific">Sphingomonas rhizophila</name>
    <dbReference type="NCBI Taxonomy" id="2071607"/>
    <lineage>
        <taxon>Bacteria</taxon>
        <taxon>Pseudomonadati</taxon>
        <taxon>Pseudomonadota</taxon>
        <taxon>Alphaproteobacteria</taxon>
        <taxon>Sphingomonadales</taxon>
        <taxon>Sphingomonadaceae</taxon>
        <taxon>Sphingomonas</taxon>
    </lineage>
</organism>
<keyword evidence="2" id="KW-1185">Reference proteome</keyword>